<dbReference type="AlphaFoldDB" id="A0AAD3HKC3"/>
<protein>
    <submittedName>
        <fullName evidence="1">Uncharacterized protein</fullName>
    </submittedName>
</protein>
<evidence type="ECO:0000313" key="1">
    <source>
        <dbReference type="EMBL" id="GFR44509.1"/>
    </source>
</evidence>
<gene>
    <name evidence="1" type="ORF">Agub_g5774</name>
</gene>
<evidence type="ECO:0000313" key="2">
    <source>
        <dbReference type="Proteomes" id="UP001054857"/>
    </source>
</evidence>
<accession>A0AAD3HKC3</accession>
<organism evidence="1 2">
    <name type="scientific">Astrephomene gubernaculifera</name>
    <dbReference type="NCBI Taxonomy" id="47775"/>
    <lineage>
        <taxon>Eukaryota</taxon>
        <taxon>Viridiplantae</taxon>
        <taxon>Chlorophyta</taxon>
        <taxon>core chlorophytes</taxon>
        <taxon>Chlorophyceae</taxon>
        <taxon>CS clade</taxon>
        <taxon>Chlamydomonadales</taxon>
        <taxon>Astrephomenaceae</taxon>
        <taxon>Astrephomene</taxon>
    </lineage>
</organism>
<feature type="non-terminal residue" evidence="1">
    <location>
        <position position="1"/>
    </location>
</feature>
<proteinExistence type="predicted"/>
<dbReference type="Proteomes" id="UP001054857">
    <property type="component" value="Unassembled WGS sequence"/>
</dbReference>
<reference evidence="1 2" key="1">
    <citation type="journal article" date="2021" name="Sci. Rep.">
        <title>Genome sequencing of the multicellular alga Astrephomene provides insights into convergent evolution of germ-soma differentiation.</title>
        <authorList>
            <person name="Yamashita S."/>
            <person name="Yamamoto K."/>
            <person name="Matsuzaki R."/>
            <person name="Suzuki S."/>
            <person name="Yamaguchi H."/>
            <person name="Hirooka S."/>
            <person name="Minakuchi Y."/>
            <person name="Miyagishima S."/>
            <person name="Kawachi M."/>
            <person name="Toyoda A."/>
            <person name="Nozaki H."/>
        </authorList>
    </citation>
    <scope>NUCLEOTIDE SEQUENCE [LARGE SCALE GENOMIC DNA]</scope>
    <source>
        <strain evidence="1 2">NIES-4017</strain>
    </source>
</reference>
<dbReference type="EMBL" id="BMAR01000008">
    <property type="protein sequence ID" value="GFR44509.1"/>
    <property type="molecule type" value="Genomic_DNA"/>
</dbReference>
<name>A0AAD3HKC3_9CHLO</name>
<comment type="caution">
    <text evidence="1">The sequence shown here is derived from an EMBL/GenBank/DDBJ whole genome shotgun (WGS) entry which is preliminary data.</text>
</comment>
<sequence length="167" mass="18549">MLQQGRDLQRCRAHKTRSGRTRAAFGSCYTLSYPRTHCHAFGTRRCRTTVHAKDQQSEGAQEWDLVEKMVSFFFPKALSDPAPMGLKRINFEELPDQYCELTRRAAPLADDEADPLVVLLRPLLAATQLEALPLRCVYDADRDGWSAAAFHAKVDGLGAAVVVAGSE</sequence>
<keyword evidence="2" id="KW-1185">Reference proteome</keyword>